<dbReference type="RefSeq" id="NP_872458.1">
    <property type="nucleotide sequence ID" value="NC_005038.1"/>
</dbReference>
<accession>Q91B71</accession>
<dbReference type="EMBL" id="KM226332">
    <property type="protein sequence ID" value="AJA91644.1"/>
    <property type="molecule type" value="Genomic_DNA"/>
</dbReference>
<sequence>MFLSIVFDEHQVYYNYYDSLQITLLYQLENFDKRSIENNRLKIVNRNTQVYNTDGNVIALKLLCSDSCFVSLVGILELIDLNVFGDKLGAEKYFYTCTIKVLLDGTHPWRLLYYQRIDKHLHDSFNFYFNILKHYMLMGQPNADIIEHHIKLYMAHADEFKMAQCLLTRYKAIECYDNATALILHQIKHFD</sequence>
<dbReference type="OrthoDB" id="13866at10239"/>
<organism evidence="1">
    <name type="scientific">Adoxophyes orana granulovirus</name>
    <name type="common">AoGV</name>
    <dbReference type="NCBI Taxonomy" id="170617"/>
    <lineage>
        <taxon>Viruses</taxon>
        <taxon>Viruses incertae sedis</taxon>
        <taxon>Naldaviricetes</taxon>
        <taxon>Lefavirales</taxon>
        <taxon>Baculoviridae</taxon>
        <taxon>Betabaculovirus</taxon>
        <taxon>Betabaculovirus adoranae</taxon>
    </lineage>
</organism>
<dbReference type="GeneID" id="1463347"/>
<dbReference type="EMBL" id="AF547984">
    <property type="protein sequence ID" value="AAP85641.1"/>
    <property type="molecule type" value="Genomic_DNA"/>
</dbReference>
<reference evidence="1" key="1">
    <citation type="journal article" date="2001" name="J. Gen. Virol.">
        <title>Phylogenetic analysis of conserved genes within the ecdysteroid UDP-glucosyltransferase gene region of the slow-killing Adoxophyes orana granulovirus.</title>
        <authorList>
            <person name="Wormleaton S.L."/>
            <person name="Winstanley D."/>
        </authorList>
    </citation>
    <scope>NUCLEOTIDE SEQUENCE</scope>
    <source>
        <strain evidence="1">E1</strain>
    </source>
</reference>
<evidence type="ECO:0000313" key="4">
    <source>
        <dbReference type="Proteomes" id="UP000202129"/>
    </source>
</evidence>
<reference evidence="3" key="3">
    <citation type="journal article" date="2015" name="J. Gen. Virol.">
        <title>Isolation of an Adoxophyes orana granulovirus (AdorGV) occlusion body morphology mutant: biological activity, genome sequence and relationship to other isolates of AdorGV.</title>
        <authorList>
            <person name="Nakai M."/>
            <person name="Harrison R.L."/>
            <person name="Uchida H."/>
            <person name="Ukuda R."/>
            <person name="Hikihara S."/>
            <person name="Ishii K."/>
            <person name="Kunimi Y."/>
        </authorList>
    </citation>
    <scope>NUCLEOTIDE SEQUENCE</scope>
    <source>
        <strain evidence="3">Miyazaki</strain>
    </source>
</reference>
<evidence type="ECO:0000313" key="1">
    <source>
        <dbReference type="EMBL" id="AAL02085.1"/>
    </source>
</evidence>
<name>Q91B71_GVAO</name>
<dbReference type="KEGG" id="vg:1463347"/>
<evidence type="ECO:0000313" key="3">
    <source>
        <dbReference type="EMBL" id="AJA91644.1"/>
    </source>
</evidence>
<organismHost>
    <name type="scientific">Adoxophyes</name>
    <dbReference type="NCBI Taxonomy" id="85584"/>
</organismHost>
<dbReference type="EMBL" id="AF337646">
    <property type="protein sequence ID" value="AAL02085.1"/>
    <property type="molecule type" value="Genomic_DNA"/>
</dbReference>
<proteinExistence type="predicted"/>
<protein>
    <submittedName>
        <fullName evidence="3">ADOR4</fullName>
    </submittedName>
    <submittedName>
        <fullName evidence="2">ORF_4</fullName>
    </submittedName>
</protein>
<keyword evidence="4" id="KW-1185">Reference proteome</keyword>
<reference evidence="2 4" key="2">
    <citation type="journal article" date="2003" name="Virology">
        <title>The complete sequence of the Adoxophyes orana granulovirus genome.</title>
        <authorList>
            <person name="Wormleaton S."/>
            <person name="Kuzio J."/>
            <person name="Winstanley D."/>
        </authorList>
    </citation>
    <scope>NUCLEOTIDE SEQUENCE [LARGE SCALE GENOMIC DNA]</scope>
</reference>
<dbReference type="Proteomes" id="UP000202129">
    <property type="component" value="Segment"/>
</dbReference>
<gene>
    <name evidence="2" type="primary">ORF_4</name>
</gene>
<evidence type="ECO:0000313" key="2">
    <source>
        <dbReference type="EMBL" id="AAP85641.1"/>
    </source>
</evidence>